<proteinExistence type="predicted"/>
<accession>A0A0E9WNQ3</accession>
<feature type="signal peptide" evidence="1">
    <location>
        <begin position="1"/>
        <end position="20"/>
    </location>
</feature>
<keyword evidence="1" id="KW-0732">Signal</keyword>
<sequence length="61" mass="6992">MYCTILLITLITRTLQTVSSITDLRHGNLLKSIETPLENGQGMWTSSIKSMWCWKPAPRQQ</sequence>
<protein>
    <submittedName>
        <fullName evidence="2">Uncharacterized protein</fullName>
    </submittedName>
</protein>
<name>A0A0E9WNQ3_ANGAN</name>
<reference evidence="2" key="1">
    <citation type="submission" date="2014-11" db="EMBL/GenBank/DDBJ databases">
        <authorList>
            <person name="Amaro Gonzalez C."/>
        </authorList>
    </citation>
    <scope>NUCLEOTIDE SEQUENCE</scope>
</reference>
<feature type="chain" id="PRO_5002434599" evidence="1">
    <location>
        <begin position="21"/>
        <end position="61"/>
    </location>
</feature>
<evidence type="ECO:0000256" key="1">
    <source>
        <dbReference type="SAM" id="SignalP"/>
    </source>
</evidence>
<dbReference type="EMBL" id="GBXM01017367">
    <property type="protein sequence ID" value="JAH91210.1"/>
    <property type="molecule type" value="Transcribed_RNA"/>
</dbReference>
<organism evidence="2">
    <name type="scientific">Anguilla anguilla</name>
    <name type="common">European freshwater eel</name>
    <name type="synonym">Muraena anguilla</name>
    <dbReference type="NCBI Taxonomy" id="7936"/>
    <lineage>
        <taxon>Eukaryota</taxon>
        <taxon>Metazoa</taxon>
        <taxon>Chordata</taxon>
        <taxon>Craniata</taxon>
        <taxon>Vertebrata</taxon>
        <taxon>Euteleostomi</taxon>
        <taxon>Actinopterygii</taxon>
        <taxon>Neopterygii</taxon>
        <taxon>Teleostei</taxon>
        <taxon>Anguilliformes</taxon>
        <taxon>Anguillidae</taxon>
        <taxon>Anguilla</taxon>
    </lineage>
</organism>
<reference evidence="2" key="2">
    <citation type="journal article" date="2015" name="Fish Shellfish Immunol.">
        <title>Early steps in the European eel (Anguilla anguilla)-Vibrio vulnificus interaction in the gills: Role of the RtxA13 toxin.</title>
        <authorList>
            <person name="Callol A."/>
            <person name="Pajuelo D."/>
            <person name="Ebbesson L."/>
            <person name="Teles M."/>
            <person name="MacKenzie S."/>
            <person name="Amaro C."/>
        </authorList>
    </citation>
    <scope>NUCLEOTIDE SEQUENCE</scope>
</reference>
<evidence type="ECO:0000313" key="2">
    <source>
        <dbReference type="EMBL" id="JAH91210.1"/>
    </source>
</evidence>
<dbReference type="AlphaFoldDB" id="A0A0E9WNQ3"/>